<dbReference type="SUPFAM" id="SSF48264">
    <property type="entry name" value="Cytochrome P450"/>
    <property type="match status" value="1"/>
</dbReference>
<dbReference type="OrthoDB" id="2789670at2759"/>
<comment type="similarity">
    <text evidence="5">Belongs to the cytochrome P450 family.</text>
</comment>
<dbReference type="GO" id="GO:0004497">
    <property type="term" value="F:monooxygenase activity"/>
    <property type="evidence" value="ECO:0007669"/>
    <property type="project" value="UniProtKB-KW"/>
</dbReference>
<evidence type="ECO:0000256" key="5">
    <source>
        <dbReference type="ARBA" id="ARBA00010617"/>
    </source>
</evidence>
<evidence type="ECO:0000313" key="17">
    <source>
        <dbReference type="Proteomes" id="UP000215335"/>
    </source>
</evidence>
<accession>A0A232EUR2</accession>
<evidence type="ECO:0000256" key="10">
    <source>
        <dbReference type="ARBA" id="ARBA00023002"/>
    </source>
</evidence>
<dbReference type="GO" id="GO:0005506">
    <property type="term" value="F:iron ion binding"/>
    <property type="evidence" value="ECO:0007669"/>
    <property type="project" value="InterPro"/>
</dbReference>
<dbReference type="InterPro" id="IPR050476">
    <property type="entry name" value="Insect_CytP450_Detox"/>
</dbReference>
<feature type="transmembrane region" description="Helical" evidence="15">
    <location>
        <begin position="32"/>
        <end position="52"/>
    </location>
</feature>
<comment type="cofactor">
    <cofactor evidence="1 14">
        <name>heme</name>
        <dbReference type="ChEBI" id="CHEBI:30413"/>
    </cofactor>
</comment>
<protein>
    <recommendedName>
        <fullName evidence="18">Cytochrome P450</fullName>
    </recommendedName>
</protein>
<proteinExistence type="inferred from homology"/>
<keyword evidence="17" id="KW-1185">Reference proteome</keyword>
<dbReference type="Gene3D" id="1.10.630.10">
    <property type="entry name" value="Cytochrome P450"/>
    <property type="match status" value="1"/>
</dbReference>
<sequence length="510" mass="58665">NLFFCYSIYWQDLFNSSNHKNLEHFASNAMEVGAPEILALFGLLLFILHYYLTYNFDFWKKQNVLGPKPIPFFGNLREVLFGEIHVGLLMKRYYDEYKTEPMIGFYGIRTPSLIMRDPELIKDVLIRDFNVFPDRGFYVNPKADPVNQNLANLEHARWRPLRTKLTSVFTSGKLREMFYLLVDCADAFEKYAETLTERDEPVEVRELTSKFTIQAIGVCVLGLDTNALAEKSDFRKFGRALFTPTPANVSRILLQSLAPRIYEMLGPLKTSEPVKFFAKSTKEIVDFRRNNKIRRNDFVDLLMDLQDQPDKISNIEFSDDFLAGQCLAFFAAGFETSSTTVSNALYEMAFDQSIQDKLRNEIREEMTKDNGKLTYDSIKRMKYLDKVYKETLRKYPPGSIVQRRSNASYTFTGTEVTIPADTTLIIPVWAIHHDPDLYPNPEIFEPERFNDDNEGSRHPMNYLPFGNGPHNCIDRGGEFETGIIERVTNRTNGRAGCVTEVGTCSSFLVG</sequence>
<dbReference type="GO" id="GO:0016705">
    <property type="term" value="F:oxidoreductase activity, acting on paired donors, with incorporation or reduction of molecular oxygen"/>
    <property type="evidence" value="ECO:0007669"/>
    <property type="project" value="InterPro"/>
</dbReference>
<evidence type="ECO:0000313" key="16">
    <source>
        <dbReference type="EMBL" id="OXU22083.1"/>
    </source>
</evidence>
<keyword evidence="15" id="KW-0812">Transmembrane</keyword>
<gene>
    <name evidence="16" type="ORF">TSAR_002540</name>
</gene>
<keyword evidence="12" id="KW-0503">Monooxygenase</keyword>
<dbReference type="AlphaFoldDB" id="A0A232EUR2"/>
<dbReference type="GO" id="GO:0020037">
    <property type="term" value="F:heme binding"/>
    <property type="evidence" value="ECO:0007669"/>
    <property type="project" value="InterPro"/>
</dbReference>
<keyword evidence="15" id="KW-1133">Transmembrane helix</keyword>
<keyword evidence="13 15" id="KW-0472">Membrane</keyword>
<evidence type="ECO:0000256" key="1">
    <source>
        <dbReference type="ARBA" id="ARBA00001971"/>
    </source>
</evidence>
<evidence type="ECO:0008006" key="18">
    <source>
        <dbReference type="Google" id="ProtNLM"/>
    </source>
</evidence>
<keyword evidence="10" id="KW-0560">Oxidoreductase</keyword>
<dbReference type="InterPro" id="IPR036396">
    <property type="entry name" value="Cyt_P450_sf"/>
</dbReference>
<keyword evidence="7 14" id="KW-0479">Metal-binding</keyword>
<name>A0A232EUR2_9HYME</name>
<comment type="caution">
    <text evidence="16">The sequence shown here is derived from an EMBL/GenBank/DDBJ whole genome shotgun (WGS) entry which is preliminary data.</text>
</comment>
<dbReference type="EMBL" id="NNAY01002101">
    <property type="protein sequence ID" value="OXU22083.1"/>
    <property type="molecule type" value="Genomic_DNA"/>
</dbReference>
<comment type="function">
    <text evidence="2">May be involved in the metabolism of insect hormones and in the breakdown of synthetic insecticides.</text>
</comment>
<dbReference type="STRING" id="543379.A0A232EUR2"/>
<evidence type="ECO:0000256" key="12">
    <source>
        <dbReference type="ARBA" id="ARBA00023033"/>
    </source>
</evidence>
<dbReference type="GO" id="GO:0005789">
    <property type="term" value="C:endoplasmic reticulum membrane"/>
    <property type="evidence" value="ECO:0007669"/>
    <property type="project" value="UniProtKB-SubCell"/>
</dbReference>
<evidence type="ECO:0000256" key="6">
    <source>
        <dbReference type="ARBA" id="ARBA00022617"/>
    </source>
</evidence>
<keyword evidence="9" id="KW-0492">Microsome</keyword>
<keyword evidence="8" id="KW-0256">Endoplasmic reticulum</keyword>
<evidence type="ECO:0000256" key="2">
    <source>
        <dbReference type="ARBA" id="ARBA00003690"/>
    </source>
</evidence>
<reference evidence="16 17" key="1">
    <citation type="journal article" date="2017" name="Curr. Biol.">
        <title>The Evolution of Venom by Co-option of Single-Copy Genes.</title>
        <authorList>
            <person name="Martinson E.O."/>
            <person name="Mrinalini"/>
            <person name="Kelkar Y.D."/>
            <person name="Chang C.H."/>
            <person name="Werren J.H."/>
        </authorList>
    </citation>
    <scope>NUCLEOTIDE SEQUENCE [LARGE SCALE GENOMIC DNA]</scope>
    <source>
        <strain evidence="16 17">Alberta</strain>
        <tissue evidence="16">Whole body</tissue>
    </source>
</reference>
<keyword evidence="11 14" id="KW-0408">Iron</keyword>
<feature type="non-terminal residue" evidence="16">
    <location>
        <position position="1"/>
    </location>
</feature>
<evidence type="ECO:0000256" key="3">
    <source>
        <dbReference type="ARBA" id="ARBA00004174"/>
    </source>
</evidence>
<evidence type="ECO:0000256" key="7">
    <source>
        <dbReference type="ARBA" id="ARBA00022723"/>
    </source>
</evidence>
<dbReference type="InterPro" id="IPR001128">
    <property type="entry name" value="Cyt_P450"/>
</dbReference>
<feature type="binding site" description="axial binding residue" evidence="14">
    <location>
        <position position="472"/>
    </location>
    <ligand>
        <name>heme</name>
        <dbReference type="ChEBI" id="CHEBI:30413"/>
    </ligand>
    <ligandPart>
        <name>Fe</name>
        <dbReference type="ChEBI" id="CHEBI:18248"/>
    </ligandPart>
</feature>
<organism evidence="16 17">
    <name type="scientific">Trichomalopsis sarcophagae</name>
    <dbReference type="NCBI Taxonomy" id="543379"/>
    <lineage>
        <taxon>Eukaryota</taxon>
        <taxon>Metazoa</taxon>
        <taxon>Ecdysozoa</taxon>
        <taxon>Arthropoda</taxon>
        <taxon>Hexapoda</taxon>
        <taxon>Insecta</taxon>
        <taxon>Pterygota</taxon>
        <taxon>Neoptera</taxon>
        <taxon>Endopterygota</taxon>
        <taxon>Hymenoptera</taxon>
        <taxon>Apocrita</taxon>
        <taxon>Proctotrupomorpha</taxon>
        <taxon>Chalcidoidea</taxon>
        <taxon>Pteromalidae</taxon>
        <taxon>Pteromalinae</taxon>
        <taxon>Trichomalopsis</taxon>
    </lineage>
</organism>
<evidence type="ECO:0000256" key="4">
    <source>
        <dbReference type="ARBA" id="ARBA00004406"/>
    </source>
</evidence>
<evidence type="ECO:0000256" key="8">
    <source>
        <dbReference type="ARBA" id="ARBA00022824"/>
    </source>
</evidence>
<dbReference type="InterPro" id="IPR002403">
    <property type="entry name" value="Cyt_P450_E_grp-IV"/>
</dbReference>
<dbReference type="Proteomes" id="UP000215335">
    <property type="component" value="Unassembled WGS sequence"/>
</dbReference>
<comment type="subcellular location">
    <subcellularLocation>
        <location evidence="4">Endoplasmic reticulum membrane</location>
        <topology evidence="4">Peripheral membrane protein</topology>
    </subcellularLocation>
    <subcellularLocation>
        <location evidence="3">Microsome membrane</location>
        <topology evidence="3">Peripheral membrane protein</topology>
    </subcellularLocation>
</comment>
<evidence type="ECO:0000256" key="13">
    <source>
        <dbReference type="ARBA" id="ARBA00023136"/>
    </source>
</evidence>
<evidence type="ECO:0000256" key="15">
    <source>
        <dbReference type="SAM" id="Phobius"/>
    </source>
</evidence>
<evidence type="ECO:0000256" key="11">
    <source>
        <dbReference type="ARBA" id="ARBA00023004"/>
    </source>
</evidence>
<dbReference type="PRINTS" id="PR00465">
    <property type="entry name" value="EP450IV"/>
</dbReference>
<dbReference type="FunFam" id="1.10.630.10:FF:000042">
    <property type="entry name" value="Cytochrome P450"/>
    <property type="match status" value="1"/>
</dbReference>
<dbReference type="CDD" id="cd11056">
    <property type="entry name" value="CYP6-like"/>
    <property type="match status" value="1"/>
</dbReference>
<dbReference type="Pfam" id="PF00067">
    <property type="entry name" value="p450"/>
    <property type="match status" value="1"/>
</dbReference>
<evidence type="ECO:0000256" key="14">
    <source>
        <dbReference type="PIRSR" id="PIRSR602403-1"/>
    </source>
</evidence>
<dbReference type="PRINTS" id="PR00385">
    <property type="entry name" value="P450"/>
</dbReference>
<evidence type="ECO:0000256" key="9">
    <source>
        <dbReference type="ARBA" id="ARBA00022848"/>
    </source>
</evidence>
<keyword evidence="6 14" id="KW-0349">Heme</keyword>
<dbReference type="PANTHER" id="PTHR24292">
    <property type="entry name" value="CYTOCHROME P450"/>
    <property type="match status" value="1"/>
</dbReference>
<dbReference type="PANTHER" id="PTHR24292:SF104">
    <property type="entry name" value="CYTOCHROME P450 308A1-RELATED"/>
    <property type="match status" value="1"/>
</dbReference>